<dbReference type="Pfam" id="PF00884">
    <property type="entry name" value="Sulfatase"/>
    <property type="match status" value="1"/>
</dbReference>
<keyword evidence="2" id="KW-1003">Cell membrane</keyword>
<evidence type="ECO:0000256" key="8">
    <source>
        <dbReference type="SAM" id="MobiDB-lite"/>
    </source>
</evidence>
<dbReference type="Gene3D" id="3.40.720.10">
    <property type="entry name" value="Alkaline Phosphatase, subunit A"/>
    <property type="match status" value="1"/>
</dbReference>
<feature type="transmembrane region" description="Helical" evidence="9">
    <location>
        <begin position="93"/>
        <end position="114"/>
    </location>
</feature>
<dbReference type="NCBIfam" id="NF028537">
    <property type="entry name" value="P_eth_NH2_trans"/>
    <property type="match status" value="1"/>
</dbReference>
<evidence type="ECO:0000259" key="11">
    <source>
        <dbReference type="Pfam" id="PF08019"/>
    </source>
</evidence>
<name>A0ABV7ENK4_9GAMM</name>
<evidence type="ECO:0000256" key="2">
    <source>
        <dbReference type="ARBA" id="ARBA00022475"/>
    </source>
</evidence>
<feature type="transmembrane region" description="Helical" evidence="9">
    <location>
        <begin position="21"/>
        <end position="42"/>
    </location>
</feature>
<evidence type="ECO:0000256" key="3">
    <source>
        <dbReference type="ARBA" id="ARBA00022519"/>
    </source>
</evidence>
<evidence type="ECO:0000256" key="6">
    <source>
        <dbReference type="ARBA" id="ARBA00022989"/>
    </source>
</evidence>
<keyword evidence="4 12" id="KW-0808">Transferase</keyword>
<comment type="caution">
    <text evidence="12">The sequence shown here is derived from an EMBL/GenBank/DDBJ whole genome shotgun (WGS) entry which is preliminary data.</text>
</comment>
<dbReference type="PANTHER" id="PTHR30443">
    <property type="entry name" value="INNER MEMBRANE PROTEIN"/>
    <property type="match status" value="1"/>
</dbReference>
<feature type="transmembrane region" description="Helical" evidence="9">
    <location>
        <begin position="62"/>
        <end position="86"/>
    </location>
</feature>
<keyword evidence="6 9" id="KW-1133">Transmembrane helix</keyword>
<evidence type="ECO:0000256" key="5">
    <source>
        <dbReference type="ARBA" id="ARBA00022692"/>
    </source>
</evidence>
<dbReference type="Proteomes" id="UP001595462">
    <property type="component" value="Unassembled WGS sequence"/>
</dbReference>
<dbReference type="InterPro" id="IPR017850">
    <property type="entry name" value="Alkaline_phosphatase_core_sf"/>
</dbReference>
<feature type="region of interest" description="Disordered" evidence="8">
    <location>
        <begin position="1"/>
        <end position="20"/>
    </location>
</feature>
<evidence type="ECO:0000313" key="12">
    <source>
        <dbReference type="EMBL" id="MFC3103262.1"/>
    </source>
</evidence>
<keyword evidence="3" id="KW-0997">Cell inner membrane</keyword>
<feature type="transmembrane region" description="Helical" evidence="9">
    <location>
        <begin position="134"/>
        <end position="156"/>
    </location>
</feature>
<reference evidence="13" key="1">
    <citation type="journal article" date="2019" name="Int. J. Syst. Evol. Microbiol.">
        <title>The Global Catalogue of Microorganisms (GCM) 10K type strain sequencing project: providing services to taxonomists for standard genome sequencing and annotation.</title>
        <authorList>
            <consortium name="The Broad Institute Genomics Platform"/>
            <consortium name="The Broad Institute Genome Sequencing Center for Infectious Disease"/>
            <person name="Wu L."/>
            <person name="Ma J."/>
        </authorList>
    </citation>
    <scope>NUCLEOTIDE SEQUENCE [LARGE SCALE GENOMIC DNA]</scope>
    <source>
        <strain evidence="13">KCTC 52640</strain>
    </source>
</reference>
<feature type="transmembrane region" description="Helical" evidence="9">
    <location>
        <begin position="168"/>
        <end position="190"/>
    </location>
</feature>
<feature type="compositionally biased region" description="Basic and acidic residues" evidence="8">
    <location>
        <begin position="1"/>
        <end position="12"/>
    </location>
</feature>
<feature type="domain" description="Phosphoethanolamine transferase N-terminal" evidence="11">
    <location>
        <begin position="73"/>
        <end position="222"/>
    </location>
</feature>
<dbReference type="EC" id="2.7.-.-" evidence="12"/>
<evidence type="ECO:0000256" key="4">
    <source>
        <dbReference type="ARBA" id="ARBA00022679"/>
    </source>
</evidence>
<evidence type="ECO:0000256" key="1">
    <source>
        <dbReference type="ARBA" id="ARBA00004429"/>
    </source>
</evidence>
<organism evidence="12 13">
    <name type="scientific">Salinisphaera aquimarina</name>
    <dbReference type="NCBI Taxonomy" id="2094031"/>
    <lineage>
        <taxon>Bacteria</taxon>
        <taxon>Pseudomonadati</taxon>
        <taxon>Pseudomonadota</taxon>
        <taxon>Gammaproteobacteria</taxon>
        <taxon>Salinisphaerales</taxon>
        <taxon>Salinisphaeraceae</taxon>
        <taxon>Salinisphaera</taxon>
    </lineage>
</organism>
<keyword evidence="7 9" id="KW-0472">Membrane</keyword>
<dbReference type="CDD" id="cd16017">
    <property type="entry name" value="LptA"/>
    <property type="match status" value="1"/>
</dbReference>
<dbReference type="GO" id="GO:0016740">
    <property type="term" value="F:transferase activity"/>
    <property type="evidence" value="ECO:0007669"/>
    <property type="project" value="UniProtKB-KW"/>
</dbReference>
<dbReference type="InterPro" id="IPR000917">
    <property type="entry name" value="Sulfatase_N"/>
</dbReference>
<dbReference type="EMBL" id="JBHRSS010000003">
    <property type="protein sequence ID" value="MFC3103262.1"/>
    <property type="molecule type" value="Genomic_DNA"/>
</dbReference>
<evidence type="ECO:0000259" key="10">
    <source>
        <dbReference type="Pfam" id="PF00884"/>
    </source>
</evidence>
<comment type="subcellular location">
    <subcellularLocation>
        <location evidence="1">Cell inner membrane</location>
        <topology evidence="1">Multi-pass membrane protein</topology>
    </subcellularLocation>
</comment>
<gene>
    <name evidence="12" type="ORF">ACFOSU_05085</name>
</gene>
<evidence type="ECO:0000256" key="9">
    <source>
        <dbReference type="SAM" id="Phobius"/>
    </source>
</evidence>
<sequence>MTDRDQRAGMRERTRRTSRRSWRPTLGVPTFTLLVAAFIVAFDNVEFWHHLSEAAHVTQLSNLSFGVAVAVFLVAALSALMSLFAWRYLYKPFVVVLLLVASLVGYFMVTYGIVVDDTMLANTMETDQAEAAGLFSTALVWHLLLTGVLPVIAVGWVRLVHRPFWRALLVRSVFVVAMLAVAVAAIGVHYKDFSLVLRQNRDLRMFINPTYAIYSASQFLTQSAEAKNIPLQTIGEDASRTATPASRGKRKVMIVVVGETTRAANWGLDGYERDTTPELAQRDVLNFSDAHSCGTSTSVSVPCMFSAVGRDDYDEYDARHSENLLDVARRAGIDVRWEDNQAGGCKGVCERVPTENMRSHRIDGVCDADRCLDGVFLQGLAERIDKTQGDVLLVMHTMGSHGPAYYRRYPKQFAVYTPECRSNRPQDCSREQLVNSYDNTVRYVDHIVASLIDVLKSADDSADTALIYLSDHGESLGEKGLYLHGFPYMVAPEGQTHIPMIAWLSPGFIDDSRLDDACLKKTGDERVSQDNLFATVLGLMDVKTSVYDPDTDIFAGCRRAASAQKPAG</sequence>
<dbReference type="Pfam" id="PF08019">
    <property type="entry name" value="EptA_B_N"/>
    <property type="match status" value="1"/>
</dbReference>
<dbReference type="PANTHER" id="PTHR30443:SF0">
    <property type="entry name" value="PHOSPHOETHANOLAMINE TRANSFERASE EPTA"/>
    <property type="match status" value="1"/>
</dbReference>
<accession>A0ABV7ENK4</accession>
<evidence type="ECO:0000256" key="7">
    <source>
        <dbReference type="ARBA" id="ARBA00023136"/>
    </source>
</evidence>
<protein>
    <submittedName>
        <fullName evidence="12">Phosphoethanolamine transferase</fullName>
        <ecNumber evidence="12">2.7.-.-</ecNumber>
    </submittedName>
</protein>
<proteinExistence type="predicted"/>
<dbReference type="SUPFAM" id="SSF53649">
    <property type="entry name" value="Alkaline phosphatase-like"/>
    <property type="match status" value="1"/>
</dbReference>
<dbReference type="InterPro" id="IPR040423">
    <property type="entry name" value="PEA_transferase"/>
</dbReference>
<dbReference type="InterPro" id="IPR012549">
    <property type="entry name" value="EptA-like_N"/>
</dbReference>
<keyword evidence="5 9" id="KW-0812">Transmembrane</keyword>
<dbReference type="RefSeq" id="WP_380687127.1">
    <property type="nucleotide sequence ID" value="NZ_JBHRSS010000003.1"/>
</dbReference>
<feature type="domain" description="Sulfatase N-terminal" evidence="10">
    <location>
        <begin position="253"/>
        <end position="542"/>
    </location>
</feature>
<keyword evidence="13" id="KW-1185">Reference proteome</keyword>
<dbReference type="InterPro" id="IPR058130">
    <property type="entry name" value="PEA_transf_C"/>
</dbReference>
<evidence type="ECO:0000313" key="13">
    <source>
        <dbReference type="Proteomes" id="UP001595462"/>
    </source>
</evidence>